<feature type="transmembrane region" description="Helical" evidence="13">
    <location>
        <begin position="370"/>
        <end position="396"/>
    </location>
</feature>
<keyword evidence="4 12" id="KW-0894">Sodium channel</keyword>
<evidence type="ECO:0000256" key="13">
    <source>
        <dbReference type="SAM" id="Phobius"/>
    </source>
</evidence>
<dbReference type="GeneID" id="117243627"/>
<keyword evidence="3 12" id="KW-0813">Transport</keyword>
<name>A0A6J3LQU9_9HYME</name>
<sequence length="439" mass="51720">MKYKYNPSCKELHSSLKFRSREYLLENTLHGVPYFVDSTRPKWERLIWFLLTFVSLLAIIAIIIIILDKFQTEPTITGLDIITENVNIEFPQIFVCFDWFHLNHSDIPEGEIYIYEKLYNWIFEKRIDVKSFPLTYKNKNNFRKTFEAMGPDCDLLISDCVYKGINISCNALFVKVHTAVGICCKSKYLEPLKILDHLRSFEFRMFSSSYPLRVYYTQQNVTSPSPGERALVKAHFPIDIEFIVHITYTTSDIRYLSLRQRKCYTKQDINFVNFNDCEMKCLIDKIFKYCKCLPWFLSFDGKTECPLSKYSCFNNVKIDITQCNCWLSCDHASYSVTQIQNSSKNTNRVMLRKWPTALYKREVRFGYLDLLVSFGGIAGLFLGYSLFVFIEIGYYFTLRTYCGAVIQSSREQYNIMTVHVVEKIPQKADTNQKYYLYID</sequence>
<dbReference type="PANTHER" id="PTHR11690">
    <property type="entry name" value="AMILORIDE-SENSITIVE SODIUM CHANNEL-RELATED"/>
    <property type="match status" value="1"/>
</dbReference>
<protein>
    <submittedName>
        <fullName evidence="15">Sodium channel protein Nach-like</fullName>
    </submittedName>
</protein>
<dbReference type="InterPro" id="IPR001873">
    <property type="entry name" value="ENaC"/>
</dbReference>
<feature type="transmembrane region" description="Helical" evidence="13">
    <location>
        <begin position="46"/>
        <end position="67"/>
    </location>
</feature>
<evidence type="ECO:0000256" key="10">
    <source>
        <dbReference type="ARBA" id="ARBA00023201"/>
    </source>
</evidence>
<evidence type="ECO:0000256" key="12">
    <source>
        <dbReference type="RuleBase" id="RU000679"/>
    </source>
</evidence>
<evidence type="ECO:0000256" key="7">
    <source>
        <dbReference type="ARBA" id="ARBA00023053"/>
    </source>
</evidence>
<dbReference type="Proteomes" id="UP000504631">
    <property type="component" value="Unplaced"/>
</dbReference>
<comment type="similarity">
    <text evidence="2 12">Belongs to the amiloride-sensitive sodium channel (TC 1.A.6) family.</text>
</comment>
<dbReference type="GO" id="GO:0015280">
    <property type="term" value="F:ligand-gated sodium channel activity"/>
    <property type="evidence" value="ECO:0007669"/>
    <property type="project" value="TreeGrafter"/>
</dbReference>
<gene>
    <name evidence="15" type="primary">LOC117243627</name>
</gene>
<evidence type="ECO:0000256" key="2">
    <source>
        <dbReference type="ARBA" id="ARBA00007193"/>
    </source>
</evidence>
<keyword evidence="7" id="KW-0915">Sodium</keyword>
<evidence type="ECO:0000256" key="5">
    <source>
        <dbReference type="ARBA" id="ARBA00022692"/>
    </source>
</evidence>
<evidence type="ECO:0000256" key="9">
    <source>
        <dbReference type="ARBA" id="ARBA00023136"/>
    </source>
</evidence>
<reference evidence="15" key="1">
    <citation type="submission" date="2025-08" db="UniProtKB">
        <authorList>
            <consortium name="RefSeq"/>
        </authorList>
    </citation>
    <scope>IDENTIFICATION</scope>
    <source>
        <tissue evidence="15">Muscle</tissue>
    </source>
</reference>
<evidence type="ECO:0000256" key="4">
    <source>
        <dbReference type="ARBA" id="ARBA00022461"/>
    </source>
</evidence>
<keyword evidence="8 12" id="KW-0406">Ion transport</keyword>
<dbReference type="AlphaFoldDB" id="A0A6J3LQU9"/>
<evidence type="ECO:0000256" key="8">
    <source>
        <dbReference type="ARBA" id="ARBA00023065"/>
    </source>
</evidence>
<dbReference type="RefSeq" id="XP_033367161.1">
    <property type="nucleotide sequence ID" value="XM_033511270.1"/>
</dbReference>
<dbReference type="KEGG" id="bvk:117243627"/>
<dbReference type="PANTHER" id="PTHR11690:SF247">
    <property type="entry name" value="PICKPOCKET 23, ISOFORM C"/>
    <property type="match status" value="1"/>
</dbReference>
<evidence type="ECO:0000313" key="14">
    <source>
        <dbReference type="Proteomes" id="UP000504631"/>
    </source>
</evidence>
<keyword evidence="11 12" id="KW-0407">Ion channel</keyword>
<keyword evidence="10 12" id="KW-0739">Sodium transport</keyword>
<keyword evidence="9 13" id="KW-0472">Membrane</keyword>
<evidence type="ECO:0000256" key="3">
    <source>
        <dbReference type="ARBA" id="ARBA00022448"/>
    </source>
</evidence>
<dbReference type="GO" id="GO:0005886">
    <property type="term" value="C:plasma membrane"/>
    <property type="evidence" value="ECO:0007669"/>
    <property type="project" value="TreeGrafter"/>
</dbReference>
<evidence type="ECO:0000313" key="15">
    <source>
        <dbReference type="RefSeq" id="XP_033367161.1"/>
    </source>
</evidence>
<keyword evidence="5 12" id="KW-0812">Transmembrane</keyword>
<keyword evidence="6 13" id="KW-1133">Transmembrane helix</keyword>
<dbReference type="Gene3D" id="1.10.287.770">
    <property type="entry name" value="YojJ-like"/>
    <property type="match status" value="1"/>
</dbReference>
<accession>A0A6J3LQU9</accession>
<keyword evidence="14" id="KW-1185">Reference proteome</keyword>
<dbReference type="Pfam" id="PF00858">
    <property type="entry name" value="ASC"/>
    <property type="match status" value="1"/>
</dbReference>
<evidence type="ECO:0000256" key="11">
    <source>
        <dbReference type="ARBA" id="ARBA00023303"/>
    </source>
</evidence>
<evidence type="ECO:0000256" key="6">
    <source>
        <dbReference type="ARBA" id="ARBA00022989"/>
    </source>
</evidence>
<comment type="subcellular location">
    <subcellularLocation>
        <location evidence="1">Membrane</location>
        <topology evidence="1">Multi-pass membrane protein</topology>
    </subcellularLocation>
</comment>
<evidence type="ECO:0000256" key="1">
    <source>
        <dbReference type="ARBA" id="ARBA00004141"/>
    </source>
</evidence>
<proteinExistence type="inferred from homology"/>
<organism evidence="14 15">
    <name type="scientific">Bombus vosnesenskii</name>
    <dbReference type="NCBI Taxonomy" id="207650"/>
    <lineage>
        <taxon>Eukaryota</taxon>
        <taxon>Metazoa</taxon>
        <taxon>Ecdysozoa</taxon>
        <taxon>Arthropoda</taxon>
        <taxon>Hexapoda</taxon>
        <taxon>Insecta</taxon>
        <taxon>Pterygota</taxon>
        <taxon>Neoptera</taxon>
        <taxon>Endopterygota</taxon>
        <taxon>Hymenoptera</taxon>
        <taxon>Apocrita</taxon>
        <taxon>Aculeata</taxon>
        <taxon>Apoidea</taxon>
        <taxon>Anthophila</taxon>
        <taxon>Apidae</taxon>
        <taxon>Bombus</taxon>
        <taxon>Pyrobombus</taxon>
    </lineage>
</organism>